<keyword evidence="3" id="KW-1185">Reference proteome</keyword>
<sequence length="254" mass="29539">MDVTTEEISASEKKNIANDGEKPLKRRISFASQNETLEFRKNETISEMLPKVQPQNKDIIKLAEDDFCPNSKISTYKVDRQKNIIDRVEKNLRFIKENQSTKDFQLVDTILESSTGGCYTLRINYQHSAASENEVSRRNENYEDSYPGSPADLYEAYLKIQKSKLQNHKFTHKNAYAGEDKVKVPHLRENDRVNFYEDQRLEFSKPTVTEANLFYEIKVQLKGNNINWGIKTVSQTTSRDKRRKLIQLSMKSSI</sequence>
<feature type="region of interest" description="Disordered" evidence="1">
    <location>
        <begin position="1"/>
        <end position="22"/>
    </location>
</feature>
<accession>A0A811VL94</accession>
<gene>
    <name evidence="2" type="ORF">CCAP1982_LOCUS22828</name>
</gene>
<proteinExistence type="predicted"/>
<protein>
    <submittedName>
        <fullName evidence="2">(Mediterranean fruit fly) hypothetical protein</fullName>
    </submittedName>
</protein>
<comment type="caution">
    <text evidence="2">The sequence shown here is derived from an EMBL/GenBank/DDBJ whole genome shotgun (WGS) entry which is preliminary data.</text>
</comment>
<organism evidence="2 3">
    <name type="scientific">Ceratitis capitata</name>
    <name type="common">Mediterranean fruit fly</name>
    <name type="synonym">Tephritis capitata</name>
    <dbReference type="NCBI Taxonomy" id="7213"/>
    <lineage>
        <taxon>Eukaryota</taxon>
        <taxon>Metazoa</taxon>
        <taxon>Ecdysozoa</taxon>
        <taxon>Arthropoda</taxon>
        <taxon>Hexapoda</taxon>
        <taxon>Insecta</taxon>
        <taxon>Pterygota</taxon>
        <taxon>Neoptera</taxon>
        <taxon>Endopterygota</taxon>
        <taxon>Diptera</taxon>
        <taxon>Brachycera</taxon>
        <taxon>Muscomorpha</taxon>
        <taxon>Tephritoidea</taxon>
        <taxon>Tephritidae</taxon>
        <taxon>Ceratitis</taxon>
        <taxon>Ceratitis</taxon>
    </lineage>
</organism>
<dbReference type="AlphaFoldDB" id="A0A811VL94"/>
<evidence type="ECO:0000313" key="2">
    <source>
        <dbReference type="EMBL" id="CAD7014862.1"/>
    </source>
</evidence>
<feature type="compositionally biased region" description="Basic and acidic residues" evidence="1">
    <location>
        <begin position="10"/>
        <end position="22"/>
    </location>
</feature>
<evidence type="ECO:0000313" key="3">
    <source>
        <dbReference type="Proteomes" id="UP000606786"/>
    </source>
</evidence>
<dbReference type="EMBL" id="CAJHJT010000056">
    <property type="protein sequence ID" value="CAD7014862.1"/>
    <property type="molecule type" value="Genomic_DNA"/>
</dbReference>
<name>A0A811VL94_CERCA</name>
<reference evidence="2" key="1">
    <citation type="submission" date="2020-11" db="EMBL/GenBank/DDBJ databases">
        <authorList>
            <person name="Whitehead M."/>
        </authorList>
    </citation>
    <scope>NUCLEOTIDE SEQUENCE</scope>
    <source>
        <strain evidence="2">EGII</strain>
    </source>
</reference>
<evidence type="ECO:0000256" key="1">
    <source>
        <dbReference type="SAM" id="MobiDB-lite"/>
    </source>
</evidence>
<dbReference type="OrthoDB" id="21413at2759"/>
<dbReference type="Proteomes" id="UP000606786">
    <property type="component" value="Unassembled WGS sequence"/>
</dbReference>